<evidence type="ECO:0000313" key="3">
    <source>
        <dbReference type="Proteomes" id="UP001152622"/>
    </source>
</evidence>
<proteinExistence type="predicted"/>
<feature type="domain" description="SAM" evidence="1">
    <location>
        <begin position="25"/>
        <end position="72"/>
    </location>
</feature>
<dbReference type="InterPro" id="IPR013761">
    <property type="entry name" value="SAM/pointed_sf"/>
</dbReference>
<dbReference type="PROSITE" id="PS50105">
    <property type="entry name" value="SAM_DOMAIN"/>
    <property type="match status" value="1"/>
</dbReference>
<dbReference type="OrthoDB" id="2337140at2759"/>
<dbReference type="PANTHER" id="PTHR16155:SF20">
    <property type="entry name" value="STERILE ALPHA MOTIF DOMAIN-CONTAINING PROTEIN 9-LIKE"/>
    <property type="match status" value="1"/>
</dbReference>
<dbReference type="Proteomes" id="UP001152622">
    <property type="component" value="Chromosome 16"/>
</dbReference>
<accession>A0A9Q1EKE9</accession>
<keyword evidence="3" id="KW-1185">Reference proteome</keyword>
<dbReference type="InterPro" id="IPR001660">
    <property type="entry name" value="SAM"/>
</dbReference>
<evidence type="ECO:0000259" key="1">
    <source>
        <dbReference type="PROSITE" id="PS50105"/>
    </source>
</evidence>
<dbReference type="GO" id="GO:0005737">
    <property type="term" value="C:cytoplasm"/>
    <property type="evidence" value="ECO:0007669"/>
    <property type="project" value="TreeGrafter"/>
</dbReference>
<dbReference type="EMBL" id="JAINUF010000016">
    <property type="protein sequence ID" value="KAJ8340389.1"/>
    <property type="molecule type" value="Genomic_DNA"/>
</dbReference>
<dbReference type="SUPFAM" id="SSF47769">
    <property type="entry name" value="SAM/Pointed domain"/>
    <property type="match status" value="1"/>
</dbReference>
<evidence type="ECO:0000313" key="2">
    <source>
        <dbReference type="EMBL" id="KAJ8340389.1"/>
    </source>
</evidence>
<name>A0A9Q1EKE9_SYNKA</name>
<gene>
    <name evidence="2" type="ORF">SKAU_G00350220</name>
</gene>
<sequence length="1347" mass="155298">MAEQSQNKEEAQARQIELPAEIKSWTKDHVKEWVLNENLVDTADADILHGQNIEGRSLLLLDKSDLRELGITLGPAKLILCKRDELMQLKKDKVVSQGSQSSRLCKPYPFHRYHDAYRYKANSILDVTESGASNFIEPCHEFKLFTHTEEENKMMKFTYEVVRFGAACMNSRTNGTIHFGVGDLPDFTHGQIVGVVVLDKEAFVNGLHQAKEGHFEHKHIEAAKKCIKTPRFVQVLNPDMTSSEKYVIEVDIVPAYEICQENDYHVYSVIKRKAKKKNQDKDKVEECKLFFVRDGTSSRDLPVQTSQKKPCEEYKKFIEDIKQLSQLRREAEKKHLTDLKGSVQGSRLSEMLTGGSQSLDKSHFERYLLITNKSHVMQLESLEFLLEMNLTAVLDFDPESEKNGLCKYFAEQRRINTHLPKHYKITEAVEDIAEKLKITKNTSWVFCNGDTKAEMPSDPDDWLTEKGASVRDVVSFLCRKDVLPQKRFLVVFLLLSSVNDRMDPLLESFSMFWQELGGTEQILCICENERAFTCWNDLIEARYGLNISARSISELSLAEINGTVLSLWSDNRRSSRFLPCGGASRVLLRKKVEECLDTLSILCANQCEGGTEEKESLEASFYKGGKVSWWNFYLSEQPGSMPFIKRDKYDFIKDTIIPELLSLRQACVYFSLLHLPGCGGTTLAKHIMWSLKDTFRCAVLKDTADNFAEVARQVVELLIYESAERSARLPVLLMMDDFEELDAVYDLKRHIDDQFVKRDLSSNCPQVILLNCMRTESWEQTEATKDTVFIGNNLSELEQMQFQKKLEEIEKTYKNADTFYGFMIMKKNFSREYIQGVARNTLKNFNFESKPAQLVAVLTLLNVYCKGAVLSVSLCEEFLQLQTKPCYASQKFEDEFGKFSTLLTCCTVEAKVVYEAIRSIHPRMAECCLQELTTTYNVSRAEILNMLLTDSMFYECTQGKDKLMQDVRNMLLKRLHSEEESRFSPVIHAIIKDTPGAEEMVLHNAAKRFDKDAIISQLLARYQYLKKKDFRQAKEWARKAKEISRESSYISDTSAQVIKHELKHAIASSKEDKDPMTPEKLRDYLKIACSARDAFRETQDTAKKEIALRAKVNRDNTPYNTAGYLGEIQVAVIIMDILEKVPVFAEVNPVRHNIMEQVLSGKITIQDVWWNDKKQGHAQYYPVLEEFSDLICNLKSTMKNLFNFLDAFFVNLGPRYNQRDKQKERSQQELFKCFHRYVELFCNSDAIEFLTSKNLNMATEILKGWKFLENHKADTLSGLLDSLSNKTSEPQIYLYQCHWFYMNHDHWIPPCSGQKLVRTLQEISNLGTGEATNRTRLLVVRLYYLHL</sequence>
<organism evidence="2 3">
    <name type="scientific">Synaphobranchus kaupii</name>
    <name type="common">Kaup's arrowtooth eel</name>
    <dbReference type="NCBI Taxonomy" id="118154"/>
    <lineage>
        <taxon>Eukaryota</taxon>
        <taxon>Metazoa</taxon>
        <taxon>Chordata</taxon>
        <taxon>Craniata</taxon>
        <taxon>Vertebrata</taxon>
        <taxon>Euteleostomi</taxon>
        <taxon>Actinopterygii</taxon>
        <taxon>Neopterygii</taxon>
        <taxon>Teleostei</taxon>
        <taxon>Anguilliformes</taxon>
        <taxon>Synaphobranchidae</taxon>
        <taxon>Synaphobranchus</taxon>
    </lineage>
</organism>
<dbReference type="Pfam" id="PF07647">
    <property type="entry name" value="SAM_2"/>
    <property type="match status" value="1"/>
</dbReference>
<comment type="caution">
    <text evidence="2">The sequence shown here is derived from an EMBL/GenBank/DDBJ whole genome shotgun (WGS) entry which is preliminary data.</text>
</comment>
<dbReference type="PANTHER" id="PTHR16155">
    <property type="entry name" value="DED DOMAIN-CONTAINING PROTEIN"/>
    <property type="match status" value="1"/>
</dbReference>
<dbReference type="Gene3D" id="1.10.150.50">
    <property type="entry name" value="Transcription Factor, Ets-1"/>
    <property type="match status" value="1"/>
</dbReference>
<reference evidence="2" key="1">
    <citation type="journal article" date="2023" name="Science">
        <title>Genome structures resolve the early diversification of teleost fishes.</title>
        <authorList>
            <person name="Parey E."/>
            <person name="Louis A."/>
            <person name="Montfort J."/>
            <person name="Bouchez O."/>
            <person name="Roques C."/>
            <person name="Iampietro C."/>
            <person name="Lluch J."/>
            <person name="Castinel A."/>
            <person name="Donnadieu C."/>
            <person name="Desvignes T."/>
            <person name="Floi Bucao C."/>
            <person name="Jouanno E."/>
            <person name="Wen M."/>
            <person name="Mejri S."/>
            <person name="Dirks R."/>
            <person name="Jansen H."/>
            <person name="Henkel C."/>
            <person name="Chen W.J."/>
            <person name="Zahm M."/>
            <person name="Cabau C."/>
            <person name="Klopp C."/>
            <person name="Thompson A.W."/>
            <person name="Robinson-Rechavi M."/>
            <person name="Braasch I."/>
            <person name="Lecointre G."/>
            <person name="Bobe J."/>
            <person name="Postlethwait J.H."/>
            <person name="Berthelot C."/>
            <person name="Roest Crollius H."/>
            <person name="Guiguen Y."/>
        </authorList>
    </citation>
    <scope>NUCLEOTIDE SEQUENCE</scope>
    <source>
        <strain evidence="2">WJC10195</strain>
    </source>
</reference>
<protein>
    <recommendedName>
        <fullName evidence="1">SAM domain-containing protein</fullName>
    </recommendedName>
</protein>